<dbReference type="PANTHER" id="PTHR30041">
    <property type="entry name" value="ARSENATE REDUCTASE"/>
    <property type="match status" value="1"/>
</dbReference>
<name>A0A5J5GR34_9RHOB</name>
<comment type="caution">
    <text evidence="3">The sequence shown here is derived from an EMBL/GenBank/DDBJ whole genome shotgun (WGS) entry which is preliminary data.</text>
</comment>
<proteinExistence type="inferred from homology"/>
<evidence type="ECO:0000256" key="2">
    <source>
        <dbReference type="PROSITE-ProRule" id="PRU01282"/>
    </source>
</evidence>
<dbReference type="EMBL" id="VYQE01000001">
    <property type="protein sequence ID" value="KAA9009852.1"/>
    <property type="molecule type" value="Genomic_DNA"/>
</dbReference>
<dbReference type="RefSeq" id="WP_150443337.1">
    <property type="nucleotide sequence ID" value="NZ_VYQE01000001.1"/>
</dbReference>
<evidence type="ECO:0000313" key="3">
    <source>
        <dbReference type="EMBL" id="KAA9009852.1"/>
    </source>
</evidence>
<dbReference type="Gene3D" id="3.40.30.10">
    <property type="entry name" value="Glutaredoxin"/>
    <property type="match status" value="1"/>
</dbReference>
<keyword evidence="4" id="KW-1185">Reference proteome</keyword>
<reference evidence="3 4" key="1">
    <citation type="submission" date="2019-09" db="EMBL/GenBank/DDBJ databases">
        <authorList>
            <person name="Park J.-S."/>
            <person name="Choi H.-J."/>
        </authorList>
    </citation>
    <scope>NUCLEOTIDE SEQUENCE [LARGE SCALE GENOMIC DNA]</scope>
    <source>
        <strain evidence="3 4">176SS1-4</strain>
    </source>
</reference>
<dbReference type="SUPFAM" id="SSF52833">
    <property type="entry name" value="Thioredoxin-like"/>
    <property type="match status" value="1"/>
</dbReference>
<evidence type="ECO:0000256" key="1">
    <source>
        <dbReference type="ARBA" id="ARBA00007198"/>
    </source>
</evidence>
<dbReference type="AlphaFoldDB" id="A0A5J5GR34"/>
<dbReference type="Proteomes" id="UP000326554">
    <property type="component" value="Unassembled WGS sequence"/>
</dbReference>
<dbReference type="InterPro" id="IPR006660">
    <property type="entry name" value="Arsenate_reductase-like"/>
</dbReference>
<sequence length="108" mass="12087">MKIYALRQCDTCRRALKEIRATGHEPDVVDVRADGVPPADLSEMIEALGDGLVNRRSTTWRGLTEAERAEPPEVLLARHPTLMKRPVIRTGEGWHLGRSPEVRTHVLG</sequence>
<dbReference type="InterPro" id="IPR036249">
    <property type="entry name" value="Thioredoxin-like_sf"/>
</dbReference>
<protein>
    <submittedName>
        <fullName evidence="3">Arsenate reductase</fullName>
    </submittedName>
</protein>
<comment type="similarity">
    <text evidence="1 2">Belongs to the ArsC family.</text>
</comment>
<organism evidence="3 4">
    <name type="scientific">Histidinibacterium aquaticum</name>
    <dbReference type="NCBI Taxonomy" id="2613962"/>
    <lineage>
        <taxon>Bacteria</taxon>
        <taxon>Pseudomonadati</taxon>
        <taxon>Pseudomonadota</taxon>
        <taxon>Alphaproteobacteria</taxon>
        <taxon>Rhodobacterales</taxon>
        <taxon>Paracoccaceae</taxon>
        <taxon>Histidinibacterium</taxon>
    </lineage>
</organism>
<gene>
    <name evidence="3" type="ORF">F3S47_00850</name>
</gene>
<evidence type="ECO:0000313" key="4">
    <source>
        <dbReference type="Proteomes" id="UP000326554"/>
    </source>
</evidence>
<accession>A0A5J5GR34</accession>
<dbReference type="PANTHER" id="PTHR30041:SF8">
    <property type="entry name" value="PROTEIN YFFB"/>
    <property type="match status" value="1"/>
</dbReference>
<dbReference type="PROSITE" id="PS51353">
    <property type="entry name" value="ARSC"/>
    <property type="match status" value="1"/>
</dbReference>
<dbReference type="Pfam" id="PF03960">
    <property type="entry name" value="ArsC"/>
    <property type="match status" value="1"/>
</dbReference>